<dbReference type="AlphaFoldDB" id="A0A382GQM1"/>
<dbReference type="EMBL" id="UINC01056770">
    <property type="protein sequence ID" value="SVB77192.1"/>
    <property type="molecule type" value="Genomic_DNA"/>
</dbReference>
<reference evidence="1" key="1">
    <citation type="submission" date="2018-05" db="EMBL/GenBank/DDBJ databases">
        <authorList>
            <person name="Lanie J.A."/>
            <person name="Ng W.-L."/>
            <person name="Kazmierczak K.M."/>
            <person name="Andrzejewski T.M."/>
            <person name="Davidsen T.M."/>
            <person name="Wayne K.J."/>
            <person name="Tettelin H."/>
            <person name="Glass J.I."/>
            <person name="Rusch D."/>
            <person name="Podicherti R."/>
            <person name="Tsui H.-C.T."/>
            <person name="Winkler M.E."/>
        </authorList>
    </citation>
    <scope>NUCLEOTIDE SEQUENCE</scope>
</reference>
<sequence length="59" mass="6519">MRIIIGPSFLWILSLIGGRIEGFVIVGHVGLCYNFLVYLTFINECVNLVLNGIKASASY</sequence>
<protein>
    <submittedName>
        <fullName evidence="1">Uncharacterized protein</fullName>
    </submittedName>
</protein>
<name>A0A382GQM1_9ZZZZ</name>
<accession>A0A382GQM1</accession>
<organism evidence="1">
    <name type="scientific">marine metagenome</name>
    <dbReference type="NCBI Taxonomy" id="408172"/>
    <lineage>
        <taxon>unclassified sequences</taxon>
        <taxon>metagenomes</taxon>
        <taxon>ecological metagenomes</taxon>
    </lineage>
</organism>
<gene>
    <name evidence="1" type="ORF">METZ01_LOCUS230046</name>
</gene>
<proteinExistence type="predicted"/>
<evidence type="ECO:0000313" key="1">
    <source>
        <dbReference type="EMBL" id="SVB77192.1"/>
    </source>
</evidence>